<dbReference type="RefSeq" id="WP_139010602.1">
    <property type="nucleotide sequence ID" value="NZ_VBSN01000019.1"/>
</dbReference>
<evidence type="ECO:0000313" key="2">
    <source>
        <dbReference type="Proteomes" id="UP000323994"/>
    </source>
</evidence>
<dbReference type="PANTHER" id="PTHR40037:SF1">
    <property type="entry name" value="PHOSPHOESTERASE SAOUHSC_00951-RELATED"/>
    <property type="match status" value="1"/>
</dbReference>
<dbReference type="EMBL" id="VBSN01000019">
    <property type="protein sequence ID" value="KAA6441257.1"/>
    <property type="molecule type" value="Genomic_DNA"/>
</dbReference>
<dbReference type="SUPFAM" id="SSF55144">
    <property type="entry name" value="LigT-like"/>
    <property type="match status" value="1"/>
</dbReference>
<accession>A0A5M8QY90</accession>
<organism evidence="1 2">
    <name type="scientific">Dyadobacter flavalbus</name>
    <dbReference type="NCBI Taxonomy" id="2579942"/>
    <lineage>
        <taxon>Bacteria</taxon>
        <taxon>Pseudomonadati</taxon>
        <taxon>Bacteroidota</taxon>
        <taxon>Cytophagia</taxon>
        <taxon>Cytophagales</taxon>
        <taxon>Spirosomataceae</taxon>
        <taxon>Dyadobacter</taxon>
    </lineage>
</organism>
<dbReference type="OrthoDB" id="1951600at2"/>
<dbReference type="InterPro" id="IPR009097">
    <property type="entry name" value="Cyclic_Pdiesterase"/>
</dbReference>
<name>A0A5M8QY90_9BACT</name>
<dbReference type="Gene3D" id="3.90.1140.10">
    <property type="entry name" value="Cyclic phosphodiesterase"/>
    <property type="match status" value="1"/>
</dbReference>
<evidence type="ECO:0008006" key="3">
    <source>
        <dbReference type="Google" id="ProtNLM"/>
    </source>
</evidence>
<gene>
    <name evidence="1" type="ORF">FEM33_02815</name>
</gene>
<comment type="caution">
    <text evidence="1">The sequence shown here is derived from an EMBL/GenBank/DDBJ whole genome shotgun (WGS) entry which is preliminary data.</text>
</comment>
<protein>
    <recommendedName>
        <fullName evidence="3">2'-5' RNA ligase family protein</fullName>
    </recommendedName>
</protein>
<dbReference type="Proteomes" id="UP000323994">
    <property type="component" value="Unassembled WGS sequence"/>
</dbReference>
<reference evidence="1 2" key="1">
    <citation type="submission" date="2019-05" db="EMBL/GenBank/DDBJ databases">
        <authorList>
            <person name="Qu J.-H."/>
        </authorList>
    </citation>
    <scope>NUCLEOTIDE SEQUENCE [LARGE SCALE GENOMIC DNA]</scope>
    <source>
        <strain evidence="1 2">NS28</strain>
    </source>
</reference>
<dbReference type="AlphaFoldDB" id="A0A5M8QY90"/>
<keyword evidence="2" id="KW-1185">Reference proteome</keyword>
<dbReference type="InterPro" id="IPR050580">
    <property type="entry name" value="2H_phosphoesterase_YjcG-like"/>
</dbReference>
<proteinExistence type="predicted"/>
<dbReference type="PANTHER" id="PTHR40037">
    <property type="entry name" value="PHOSPHOESTERASE YJCG-RELATED"/>
    <property type="match status" value="1"/>
</dbReference>
<sequence length="203" mass="23158">MARILNRYLIAVIPPEKINEQIREFQHDMAGRFQSSKALRNIPHITLKAPFQTVGEDHTKVVNWFDALQIDVQPFSVALDGFGSFSGSARPVIYVKPVANPDLSSLQKQILQAFSGTFPEIKVSHTEKEFSPHITIAYRDLTPEFFIKAWAAYENKPFQASFPVSEFHLMQHDQSQWKTIYKYHLNPSTKSAKDADTSYSNPT</sequence>
<dbReference type="Pfam" id="PF13563">
    <property type="entry name" value="2_5_RNA_ligase2"/>
    <property type="match status" value="1"/>
</dbReference>
<evidence type="ECO:0000313" key="1">
    <source>
        <dbReference type="EMBL" id="KAA6441257.1"/>
    </source>
</evidence>